<dbReference type="HOGENOM" id="CLU_004531_0_0_1"/>
<dbReference type="STRING" id="759272.G0S031"/>
<dbReference type="Proteomes" id="UP000008066">
    <property type="component" value="Unassembled WGS sequence"/>
</dbReference>
<dbReference type="Gene3D" id="2.130.10.10">
    <property type="entry name" value="YVTN repeat-like/Quinoprotein amine dehydrogenase"/>
    <property type="match status" value="1"/>
</dbReference>
<dbReference type="PANTHER" id="PTHR19842">
    <property type="entry name" value="G BETA-LIKE PROTEIN GBL"/>
    <property type="match status" value="1"/>
</dbReference>
<sequence>MHPMQFGTRDAGRKPPLKRARVEGDITLAAACDSTANPSSSLPIDHFTQCLEKHVFPHVDAPISRLSAEEVNTLEIGKRVIAILTGPEFTKEYIKTGGNISPEFEAKLARRAEAEVQALSKQPTSSVRISTFLAEIAKRSRPSHFGSSFAAFSETTPTPALPYEASVQLRSHSKPASDKRSHQDLQKGSKDPRKDLMKVLRVNQQYVPVVVKAIAKTKRLPGRTESDLANLFQDLVAYGPRPKPETLKIERDHDDQHGDFVRSSRLNSLLFAREIWGQRGFVTMRTLENFNNDFRKCREDELERRAYWLGCAGDVVTISWVSNNSFICGTTDHSDSHNQQYNKPGNLVFGSCDSWTLQAYPDHRIVRPIVNDGENSTEDMVQSQSPWLYTSVVSSDFDHLHGLAFTSGFDRMVKIWRIDKAGTSMMVVGEWRHDGNVNFVVASKHPAGLVATAADVVADAVRIYTIDQDNISMSPFRSFSCSRVTDPDGSVVSTEKWAYFPATMQWGLEESVKHLLLVGYSPRSLTGNDMDIPEDRQKSGELCLWDGLTGKRWRITSATTQNVFEVLWHPTQPWFVAATTPLGLDVDPGVRTQIRIFRPIDLQDAGGPAFSPIWTLDCRALDINELTIMPNSTIFCYITAGCTDGCTYVWDTGQKSNRPIRILRHGDPVDEVPGDREKEDIGVKFTAWGTTLDRFYTASSDGVLKVWNIRSENNPHVRDLLRAPAAITAGMFSPDKSRLIIGDASGRVHLLSVNEQDERPATVLKLPGSDIVRIRQPTITLHPEPPPPTYDARGRPILSHSGVEIGRAYLENEYLERHPDPTIGVVQGPRYAKTGLFRREAHFLEDPSQPLLAHFEVHQQEANKGFSGRRREQFLSLRPVKEVEGLREKHARNKAMNFDINALDEETITGLLCEGADLELGEDYVLEYESE</sequence>
<evidence type="ECO:0000313" key="4">
    <source>
        <dbReference type="EMBL" id="EGS23192.1"/>
    </source>
</evidence>
<keyword evidence="2" id="KW-0853">WD repeat</keyword>
<feature type="compositionally biased region" description="Basic and acidic residues" evidence="3">
    <location>
        <begin position="175"/>
        <end position="196"/>
    </location>
</feature>
<dbReference type="RefSeq" id="XP_006691383.1">
    <property type="nucleotide sequence ID" value="XM_006691320.1"/>
</dbReference>
<comment type="similarity">
    <text evidence="1">Belongs to the WD repeat LST8 family.</text>
</comment>
<reference evidence="4 5" key="1">
    <citation type="journal article" date="2011" name="Cell">
        <title>Insight into structure and assembly of the nuclear pore complex by utilizing the genome of a eukaryotic thermophile.</title>
        <authorList>
            <person name="Amlacher S."/>
            <person name="Sarges P."/>
            <person name="Flemming D."/>
            <person name="van Noort V."/>
            <person name="Kunze R."/>
            <person name="Devos D.P."/>
            <person name="Arumugam M."/>
            <person name="Bork P."/>
            <person name="Hurt E."/>
        </authorList>
    </citation>
    <scope>NUCLEOTIDE SEQUENCE [LARGE SCALE GENOMIC DNA]</scope>
    <source>
        <strain evidence="5">DSM 1495 / CBS 144.50 / IMI 039719</strain>
    </source>
</reference>
<dbReference type="GO" id="GO:0031929">
    <property type="term" value="P:TOR signaling"/>
    <property type="evidence" value="ECO:0007669"/>
    <property type="project" value="InterPro"/>
</dbReference>
<evidence type="ECO:0000313" key="5">
    <source>
        <dbReference type="Proteomes" id="UP000008066"/>
    </source>
</evidence>
<gene>
    <name evidence="4" type="ORF">CTHT_0008550</name>
</gene>
<keyword evidence="5" id="KW-1185">Reference proteome</keyword>
<dbReference type="SUPFAM" id="SSF50978">
    <property type="entry name" value="WD40 repeat-like"/>
    <property type="match status" value="1"/>
</dbReference>
<evidence type="ECO:0000256" key="3">
    <source>
        <dbReference type="SAM" id="MobiDB-lite"/>
    </source>
</evidence>
<dbReference type="InterPro" id="IPR001680">
    <property type="entry name" value="WD40_rpt"/>
</dbReference>
<protein>
    <submittedName>
        <fullName evidence="4">Uncharacterized protein</fullName>
    </submittedName>
</protein>
<dbReference type="SMART" id="SM00320">
    <property type="entry name" value="WD40"/>
    <property type="match status" value="4"/>
</dbReference>
<dbReference type="GO" id="GO:0031931">
    <property type="term" value="C:TORC1 complex"/>
    <property type="evidence" value="ECO:0007669"/>
    <property type="project" value="InterPro"/>
</dbReference>
<proteinExistence type="inferred from homology"/>
<accession>G0S031</accession>
<dbReference type="AlphaFoldDB" id="G0S031"/>
<dbReference type="EMBL" id="GL988037">
    <property type="protein sequence ID" value="EGS23192.1"/>
    <property type="molecule type" value="Genomic_DNA"/>
</dbReference>
<dbReference type="KEGG" id="cthr:CTHT_0008550"/>
<dbReference type="eggNOG" id="ENOG502RZG9">
    <property type="taxonomic scope" value="Eukaryota"/>
</dbReference>
<dbReference type="OrthoDB" id="10248252at2759"/>
<evidence type="ECO:0000256" key="2">
    <source>
        <dbReference type="PROSITE-ProRule" id="PRU00221"/>
    </source>
</evidence>
<dbReference type="GeneID" id="18254893"/>
<feature type="repeat" description="WD" evidence="2">
    <location>
        <begin position="695"/>
        <end position="717"/>
    </location>
</feature>
<name>G0S031_CHATD</name>
<organism evidence="5">
    <name type="scientific">Chaetomium thermophilum (strain DSM 1495 / CBS 144.50 / IMI 039719)</name>
    <name type="common">Thermochaetoides thermophila</name>
    <dbReference type="NCBI Taxonomy" id="759272"/>
    <lineage>
        <taxon>Eukaryota</taxon>
        <taxon>Fungi</taxon>
        <taxon>Dikarya</taxon>
        <taxon>Ascomycota</taxon>
        <taxon>Pezizomycotina</taxon>
        <taxon>Sordariomycetes</taxon>
        <taxon>Sordariomycetidae</taxon>
        <taxon>Sordariales</taxon>
        <taxon>Chaetomiaceae</taxon>
        <taxon>Thermochaetoides</taxon>
    </lineage>
</organism>
<feature type="region of interest" description="Disordered" evidence="3">
    <location>
        <begin position="167"/>
        <end position="196"/>
    </location>
</feature>
<evidence type="ECO:0000256" key="1">
    <source>
        <dbReference type="ARBA" id="ARBA00009890"/>
    </source>
</evidence>
<dbReference type="PANTHER" id="PTHR19842:SF2">
    <property type="entry name" value="WD REPEAT PROTEIN (AFU_ORTHOLOGUE AFUA_5G04300)"/>
    <property type="match status" value="1"/>
</dbReference>
<dbReference type="GO" id="GO:0032956">
    <property type="term" value="P:regulation of actin cytoskeleton organization"/>
    <property type="evidence" value="ECO:0007669"/>
    <property type="project" value="TreeGrafter"/>
</dbReference>
<dbReference type="InterPro" id="IPR037588">
    <property type="entry name" value="MLST8"/>
</dbReference>
<dbReference type="InterPro" id="IPR036322">
    <property type="entry name" value="WD40_repeat_dom_sf"/>
</dbReference>
<dbReference type="OMA" id="WDTEATE"/>
<dbReference type="PROSITE" id="PS50082">
    <property type="entry name" value="WD_REPEATS_2"/>
    <property type="match status" value="1"/>
</dbReference>
<dbReference type="GO" id="GO:0031932">
    <property type="term" value="C:TORC2 complex"/>
    <property type="evidence" value="ECO:0007669"/>
    <property type="project" value="InterPro"/>
</dbReference>
<dbReference type="InterPro" id="IPR015943">
    <property type="entry name" value="WD40/YVTN_repeat-like_dom_sf"/>
</dbReference>